<evidence type="ECO:0000256" key="2">
    <source>
        <dbReference type="SAM" id="SignalP"/>
    </source>
</evidence>
<sequence>MKSPLLTHSSSAVLLAMTVFCAGCSESPEDAKVSGQVTLDGNPLSSAVILLEDRASGAGGTAVIENGSFSFPTSLPTGKYAVALQPPPPPAPHESSPTPIRTKLPRHLTRPETSGLEAELTPGENALDFKVDSK</sequence>
<feature type="chain" id="PRO_5015578053" description="Carboxypeptidase regulatory-like domain-containing protein" evidence="2">
    <location>
        <begin position="23"/>
        <end position="134"/>
    </location>
</feature>
<reference evidence="3 4" key="1">
    <citation type="submission" date="2018-02" db="EMBL/GenBank/DDBJ databases">
        <title>Comparative genomes isolates from brazilian mangrove.</title>
        <authorList>
            <person name="Araujo J.E."/>
            <person name="Taketani R.G."/>
            <person name="Silva M.C.P."/>
            <person name="Loureco M.V."/>
            <person name="Andreote F.D."/>
        </authorList>
    </citation>
    <scope>NUCLEOTIDE SEQUENCE [LARGE SCALE GENOMIC DNA]</scope>
    <source>
        <strain evidence="3 4">Hex-1 MGV</strain>
    </source>
</reference>
<evidence type="ECO:0000256" key="1">
    <source>
        <dbReference type="SAM" id="MobiDB-lite"/>
    </source>
</evidence>
<evidence type="ECO:0008006" key="5">
    <source>
        <dbReference type="Google" id="ProtNLM"/>
    </source>
</evidence>
<dbReference type="EMBL" id="PUHY01000016">
    <property type="protein sequence ID" value="PQO28426.1"/>
    <property type="molecule type" value="Genomic_DNA"/>
</dbReference>
<feature type="signal peptide" evidence="2">
    <location>
        <begin position="1"/>
        <end position="22"/>
    </location>
</feature>
<feature type="region of interest" description="Disordered" evidence="1">
    <location>
        <begin position="84"/>
        <end position="134"/>
    </location>
</feature>
<keyword evidence="2" id="KW-0732">Signal</keyword>
<comment type="caution">
    <text evidence="3">The sequence shown here is derived from an EMBL/GenBank/DDBJ whole genome shotgun (WGS) entry which is preliminary data.</text>
</comment>
<organism evidence="3 4">
    <name type="scientific">Blastopirellula marina</name>
    <dbReference type="NCBI Taxonomy" id="124"/>
    <lineage>
        <taxon>Bacteria</taxon>
        <taxon>Pseudomonadati</taxon>
        <taxon>Planctomycetota</taxon>
        <taxon>Planctomycetia</taxon>
        <taxon>Pirellulales</taxon>
        <taxon>Pirellulaceae</taxon>
        <taxon>Blastopirellula</taxon>
    </lineage>
</organism>
<dbReference type="InterPro" id="IPR008969">
    <property type="entry name" value="CarboxyPept-like_regulatory"/>
</dbReference>
<dbReference type="AlphaFoldDB" id="A0A2S8F8D8"/>
<dbReference type="SUPFAM" id="SSF49464">
    <property type="entry name" value="Carboxypeptidase regulatory domain-like"/>
    <property type="match status" value="1"/>
</dbReference>
<protein>
    <recommendedName>
        <fullName evidence="5">Carboxypeptidase regulatory-like domain-containing protein</fullName>
    </recommendedName>
</protein>
<gene>
    <name evidence="3" type="ORF">C5Y83_27825</name>
</gene>
<dbReference type="OrthoDB" id="291487at2"/>
<evidence type="ECO:0000313" key="3">
    <source>
        <dbReference type="EMBL" id="PQO28426.1"/>
    </source>
</evidence>
<evidence type="ECO:0000313" key="4">
    <source>
        <dbReference type="Proteomes" id="UP000238322"/>
    </source>
</evidence>
<dbReference type="RefSeq" id="WP_105333095.1">
    <property type="nucleotide sequence ID" value="NZ_PUHY01000016.1"/>
</dbReference>
<accession>A0A2S8F8D8</accession>
<dbReference type="Proteomes" id="UP000238322">
    <property type="component" value="Unassembled WGS sequence"/>
</dbReference>
<proteinExistence type="predicted"/>
<name>A0A2S8F8D8_9BACT</name>